<organism evidence="3 4">
    <name type="scientific">Flagellimonas oceani</name>
    <dbReference type="NCBI Taxonomy" id="2698672"/>
    <lineage>
        <taxon>Bacteria</taxon>
        <taxon>Pseudomonadati</taxon>
        <taxon>Bacteroidota</taxon>
        <taxon>Flavobacteriia</taxon>
        <taxon>Flavobacteriales</taxon>
        <taxon>Flavobacteriaceae</taxon>
        <taxon>Flagellimonas</taxon>
    </lineage>
</organism>
<proteinExistence type="predicted"/>
<dbReference type="InterPro" id="IPR033413">
    <property type="entry name" value="DUF5117"/>
</dbReference>
<dbReference type="Pfam" id="PF17148">
    <property type="entry name" value="DUF5117"/>
    <property type="match status" value="1"/>
</dbReference>
<dbReference type="Proteomes" id="UP000502928">
    <property type="component" value="Chromosome"/>
</dbReference>
<dbReference type="PANTHER" id="PTHR38478:SF1">
    <property type="entry name" value="ZINC DEPENDENT METALLOPROTEASE DOMAIN LIPOPROTEIN"/>
    <property type="match status" value="1"/>
</dbReference>
<reference evidence="3 4" key="1">
    <citation type="submission" date="2020-02" db="EMBL/GenBank/DDBJ databases">
        <title>Complete genome of Muricauda sp. 501str8.</title>
        <authorList>
            <person name="Dong B."/>
            <person name="Zhu S."/>
            <person name="Yang J."/>
            <person name="Chen J."/>
        </authorList>
    </citation>
    <scope>NUCLEOTIDE SEQUENCE [LARGE SCALE GENOMIC DNA]</scope>
    <source>
        <strain evidence="3 4">501str8</strain>
    </source>
</reference>
<dbReference type="Pfam" id="PF16313">
    <property type="entry name" value="DUF4953"/>
    <property type="match status" value="1"/>
</dbReference>
<accession>A0A6G7J2N2</accession>
<evidence type="ECO:0000259" key="1">
    <source>
        <dbReference type="Pfam" id="PF16313"/>
    </source>
</evidence>
<dbReference type="KEGG" id="mut:GVT53_10705"/>
<protein>
    <submittedName>
        <fullName evidence="3">DUF5117 domain-containing protein</fullName>
    </submittedName>
</protein>
<gene>
    <name evidence="3" type="ORF">GVT53_10705</name>
</gene>
<dbReference type="InterPro" id="IPR032534">
    <property type="entry name" value="EcxA_zinc-bd"/>
</dbReference>
<feature type="domain" description="DUF5117" evidence="2">
    <location>
        <begin position="114"/>
        <end position="240"/>
    </location>
</feature>
<dbReference type="EMBL" id="CP049616">
    <property type="protein sequence ID" value="QII45131.1"/>
    <property type="molecule type" value="Genomic_DNA"/>
</dbReference>
<dbReference type="SUPFAM" id="SSF55486">
    <property type="entry name" value="Metalloproteases ('zincins'), catalytic domain"/>
    <property type="match status" value="1"/>
</dbReference>
<sequence length="769" mass="88562">MKTTIWMMLLMLSTSAIVANISRKKSMGFMDNDPQIEPQFLSSLIKDDRLYLDVPKEVLGKPMLFVRYGRENKGPYYLQVIWSLKGDEVLLKQPSIRPVKGIILPIRPNLVLDENILAIFPLEENSGVTDKYRIDVTDLLLQDDIEWAPGFSERPVPGITKLLGAKNLEREVVVKIRKGIIKGGSKIALPIFYGFAPLPDPMATRGFDYRMGFSTEGSIDRKHKTHNTKGNINRWRLEKKFSDSVISVPKQPITLTMSPDIPKKWRPYVRAGVEEWLSAFEAAGFKNAIVVKETDSISEWDQHSIHTSLIKWGRAKYLRGNEDMDYGGTASLMCDLRTGEILRGDIYLGASVQSLSERYFIRAAPLDKRAQNFPFPEELVGALFQRLTAHEAGHFFGLIDSNYGEYGYPIEKMNDSTWLREMGHTPSIMNYTRTNNLPQPEDSIPPELLMNKVGPMDRYQIQWGYTEFPKEMDSQDREAELERMLRWQDSVLWYRFNMSRPERIGPGTTNEVVETNDPVGSAGMALKNLQRVLELLPEAIGDEPDYGRLDRLYHDVQKHWYDHMVHVASLLGGYDIRYKPMELSGNMYVPISMEKQQAALDYLQVNAFQTPQWLVEPEFAVKIRYSTFPNEVLAYQQLLLMDMLAPDRLKRLEYLELHIGHKDAVAQYLDKVQAGLFQELQRGTGPVDPGRQELQKTYIDRLVSIMAKERVNFFATTKSHDYTDYTKGLMMECLIELQEDLGHRLKRDKDLVSQGHWQRCLEKIQTLLR</sequence>
<feature type="domain" description="EcxA zinc-binding" evidence="1">
    <location>
        <begin position="374"/>
        <end position="681"/>
    </location>
</feature>
<keyword evidence="4" id="KW-1185">Reference proteome</keyword>
<evidence type="ECO:0000313" key="4">
    <source>
        <dbReference type="Proteomes" id="UP000502928"/>
    </source>
</evidence>
<dbReference type="PANTHER" id="PTHR38478">
    <property type="entry name" value="PEPTIDASE M1A AND M12B"/>
    <property type="match status" value="1"/>
</dbReference>
<evidence type="ECO:0000313" key="3">
    <source>
        <dbReference type="EMBL" id="QII45131.1"/>
    </source>
</evidence>
<dbReference type="AlphaFoldDB" id="A0A6G7J2N2"/>
<evidence type="ECO:0000259" key="2">
    <source>
        <dbReference type="Pfam" id="PF17148"/>
    </source>
</evidence>
<dbReference type="RefSeq" id="WP_166248624.1">
    <property type="nucleotide sequence ID" value="NZ_CP049616.1"/>
</dbReference>
<name>A0A6G7J2N2_9FLAO</name>